<dbReference type="InterPro" id="IPR036866">
    <property type="entry name" value="RibonucZ/Hydroxyglut_hydro"/>
</dbReference>
<dbReference type="EMBL" id="DXDC01000289">
    <property type="protein sequence ID" value="HIY66495.1"/>
    <property type="molecule type" value="Genomic_DNA"/>
</dbReference>
<dbReference type="PANTHER" id="PTHR42951">
    <property type="entry name" value="METALLO-BETA-LACTAMASE DOMAIN-CONTAINING"/>
    <property type="match status" value="1"/>
</dbReference>
<dbReference type="PANTHER" id="PTHR42951:SF17">
    <property type="entry name" value="METALLO-BETA-LACTAMASE DOMAIN-CONTAINING PROTEIN"/>
    <property type="match status" value="1"/>
</dbReference>
<dbReference type="Proteomes" id="UP000824005">
    <property type="component" value="Unassembled WGS sequence"/>
</dbReference>
<protein>
    <submittedName>
        <fullName evidence="2">MBL fold metallo-hydrolase</fullName>
    </submittedName>
</protein>
<dbReference type="InterPro" id="IPR001279">
    <property type="entry name" value="Metallo-B-lactamas"/>
</dbReference>
<dbReference type="SUPFAM" id="SSF56281">
    <property type="entry name" value="Metallo-hydrolase/oxidoreductase"/>
    <property type="match status" value="1"/>
</dbReference>
<reference evidence="2" key="2">
    <citation type="submission" date="2021-04" db="EMBL/GenBank/DDBJ databases">
        <authorList>
            <person name="Gilroy R."/>
        </authorList>
    </citation>
    <scope>NUCLEOTIDE SEQUENCE</scope>
    <source>
        <strain evidence="2">ChiGjej1B1-98</strain>
    </source>
</reference>
<evidence type="ECO:0000313" key="2">
    <source>
        <dbReference type="EMBL" id="HIY66495.1"/>
    </source>
</evidence>
<proteinExistence type="predicted"/>
<feature type="domain" description="Metallo-beta-lactamase" evidence="1">
    <location>
        <begin position="14"/>
        <end position="217"/>
    </location>
</feature>
<dbReference type="Gene3D" id="3.60.15.10">
    <property type="entry name" value="Ribonuclease Z/Hydroxyacylglutathione hydrolase-like"/>
    <property type="match status" value="1"/>
</dbReference>
<dbReference type="InterPro" id="IPR050855">
    <property type="entry name" value="NDM-1-like"/>
</dbReference>
<evidence type="ECO:0000259" key="1">
    <source>
        <dbReference type="SMART" id="SM00849"/>
    </source>
</evidence>
<dbReference type="AlphaFoldDB" id="A0A9D1YWS5"/>
<organism evidence="2 3">
    <name type="scientific">Candidatus Agrococcus pullicola</name>
    <dbReference type="NCBI Taxonomy" id="2838429"/>
    <lineage>
        <taxon>Bacteria</taxon>
        <taxon>Bacillati</taxon>
        <taxon>Actinomycetota</taxon>
        <taxon>Actinomycetes</taxon>
        <taxon>Micrococcales</taxon>
        <taxon>Microbacteriaceae</taxon>
        <taxon>Agrococcus</taxon>
    </lineage>
</organism>
<accession>A0A9D1YWS5</accession>
<sequence>MEIAPGLHRVGDDVIACYLLVADGRATLVDAGLPGHIRPLRRLLKKLDLTERDIAGLILTHGDVDHIGFAERLRSEFGTPVFVHPGDAARTRGDEKPPKSAGPEWRLGSALRFLGVGMRFGGRTRHPKVVRSVHDAEVANLPGNPQIIDLPGHSAGSVAVHFPSAHAVCVGDALTTKHVLTGKRLPQPAPFTDEPALADASLDALSELDATIVLPGHGPPWRGSTASLIDAVRAFGSSR</sequence>
<comment type="caution">
    <text evidence="2">The sequence shown here is derived from an EMBL/GenBank/DDBJ whole genome shotgun (WGS) entry which is preliminary data.</text>
</comment>
<evidence type="ECO:0000313" key="3">
    <source>
        <dbReference type="Proteomes" id="UP000824005"/>
    </source>
</evidence>
<reference evidence="2" key="1">
    <citation type="journal article" date="2021" name="PeerJ">
        <title>Extensive microbial diversity within the chicken gut microbiome revealed by metagenomics and culture.</title>
        <authorList>
            <person name="Gilroy R."/>
            <person name="Ravi A."/>
            <person name="Getino M."/>
            <person name="Pursley I."/>
            <person name="Horton D.L."/>
            <person name="Alikhan N.F."/>
            <person name="Baker D."/>
            <person name="Gharbi K."/>
            <person name="Hall N."/>
            <person name="Watson M."/>
            <person name="Adriaenssens E.M."/>
            <person name="Foster-Nyarko E."/>
            <person name="Jarju S."/>
            <person name="Secka A."/>
            <person name="Antonio M."/>
            <person name="Oren A."/>
            <person name="Chaudhuri R.R."/>
            <person name="La Ragione R."/>
            <person name="Hildebrand F."/>
            <person name="Pallen M.J."/>
        </authorList>
    </citation>
    <scope>NUCLEOTIDE SEQUENCE</scope>
    <source>
        <strain evidence="2">ChiGjej1B1-98</strain>
    </source>
</reference>
<dbReference type="Pfam" id="PF00753">
    <property type="entry name" value="Lactamase_B"/>
    <property type="match status" value="1"/>
</dbReference>
<name>A0A9D1YWS5_9MICO</name>
<gene>
    <name evidence="2" type="ORF">H9830_09490</name>
</gene>
<dbReference type="SMART" id="SM00849">
    <property type="entry name" value="Lactamase_B"/>
    <property type="match status" value="1"/>
</dbReference>